<feature type="non-terminal residue" evidence="3">
    <location>
        <position position="189"/>
    </location>
</feature>
<comment type="caution">
    <text evidence="3">The sequence shown here is derived from an EMBL/GenBank/DDBJ whole genome shotgun (WGS) entry which is preliminary data.</text>
</comment>
<dbReference type="InterPro" id="IPR035979">
    <property type="entry name" value="RBD_domain_sf"/>
</dbReference>
<dbReference type="PROSITE" id="PS50102">
    <property type="entry name" value="RRM"/>
    <property type="match status" value="1"/>
</dbReference>
<proteinExistence type="predicted"/>
<organism evidence="3 4">
    <name type="scientific">Bonamia ostreae</name>
    <dbReference type="NCBI Taxonomy" id="126728"/>
    <lineage>
        <taxon>Eukaryota</taxon>
        <taxon>Sar</taxon>
        <taxon>Rhizaria</taxon>
        <taxon>Endomyxa</taxon>
        <taxon>Ascetosporea</taxon>
        <taxon>Haplosporida</taxon>
        <taxon>Bonamia</taxon>
    </lineage>
</organism>
<dbReference type="SUPFAM" id="SSF54928">
    <property type="entry name" value="RNA-binding domain, RBD"/>
    <property type="match status" value="1"/>
</dbReference>
<gene>
    <name evidence="3" type="primary">RBM25</name>
    <name evidence="3" type="ORF">MHBO_003557</name>
</gene>
<reference evidence="3 4" key="1">
    <citation type="journal article" date="2024" name="BMC Biol.">
        <title>Comparative genomics of Ascetosporea gives new insight into the evolutionary basis for animal parasitism in Rhizaria.</title>
        <authorList>
            <person name="Hiltunen Thoren M."/>
            <person name="Onut-Brannstrom I."/>
            <person name="Alfjorden A."/>
            <person name="Peckova H."/>
            <person name="Swords F."/>
            <person name="Hooper C."/>
            <person name="Holzer A.S."/>
            <person name="Bass D."/>
            <person name="Burki F."/>
        </authorList>
    </citation>
    <scope>NUCLEOTIDE SEQUENCE [LARGE SCALE GENOMIC DNA]</scope>
    <source>
        <strain evidence="3">20-A016</strain>
    </source>
</reference>
<evidence type="ECO:0000259" key="2">
    <source>
        <dbReference type="PROSITE" id="PS50102"/>
    </source>
</evidence>
<dbReference type="InterPro" id="IPR012677">
    <property type="entry name" value="Nucleotide-bd_a/b_plait_sf"/>
</dbReference>
<accession>A0ABV2AQU5</accession>
<dbReference type="SMART" id="SM00360">
    <property type="entry name" value="RRM"/>
    <property type="match status" value="1"/>
</dbReference>
<dbReference type="InterPro" id="IPR000504">
    <property type="entry name" value="RRM_dom"/>
</dbReference>
<keyword evidence="1" id="KW-0694">RNA-binding</keyword>
<dbReference type="EMBL" id="JBDODL010002129">
    <property type="protein sequence ID" value="MES1922040.1"/>
    <property type="molecule type" value="Genomic_DNA"/>
</dbReference>
<sequence length="189" mass="21769">MAFKNINLTQDKNNFFKGQQSKGVVNITIFIGNLPDQLKDHQFERILRMCGPIRKWKRAYEKANFGFVDFGDAFIALRTIRVLSTLSKASKYTNLVIKADDKVRMGLRQLEKNNKLEAARTGRRDDITQFLDKEAFRKAVTELANWSAQFTGIETKNEYDKILSLIKNEKIEIACHANNDFTSDLLLES</sequence>
<dbReference type="Proteomes" id="UP001439008">
    <property type="component" value="Unassembled WGS sequence"/>
</dbReference>
<dbReference type="PANTHER" id="PTHR18806:SF4">
    <property type="entry name" value="RNA-BINDING PROTEIN 25"/>
    <property type="match status" value="1"/>
</dbReference>
<feature type="domain" description="RRM" evidence="2">
    <location>
        <begin position="27"/>
        <end position="110"/>
    </location>
</feature>
<evidence type="ECO:0000313" key="4">
    <source>
        <dbReference type="Proteomes" id="UP001439008"/>
    </source>
</evidence>
<name>A0ABV2AQU5_9EUKA</name>
<protein>
    <submittedName>
        <fullName evidence="3">RNA-binding protein 25</fullName>
    </submittedName>
</protein>
<dbReference type="PANTHER" id="PTHR18806">
    <property type="entry name" value="RBM25 PROTEIN"/>
    <property type="match status" value="1"/>
</dbReference>
<dbReference type="InterPro" id="IPR052768">
    <property type="entry name" value="RBM25"/>
</dbReference>
<dbReference type="Pfam" id="PF00076">
    <property type="entry name" value="RRM_1"/>
    <property type="match status" value="1"/>
</dbReference>
<dbReference type="Gene3D" id="3.30.70.330">
    <property type="match status" value="1"/>
</dbReference>
<evidence type="ECO:0000256" key="1">
    <source>
        <dbReference type="PROSITE-ProRule" id="PRU00176"/>
    </source>
</evidence>
<evidence type="ECO:0000313" key="3">
    <source>
        <dbReference type="EMBL" id="MES1922040.1"/>
    </source>
</evidence>
<keyword evidence="4" id="KW-1185">Reference proteome</keyword>